<evidence type="ECO:0000256" key="1">
    <source>
        <dbReference type="SAM" id="Coils"/>
    </source>
</evidence>
<feature type="region of interest" description="Disordered" evidence="2">
    <location>
        <begin position="57"/>
        <end position="92"/>
    </location>
</feature>
<dbReference type="VEuPathDB" id="AmoebaDB:DICPUDRAFT_149433"/>
<proteinExistence type="predicted"/>
<gene>
    <name evidence="3" type="ORF">DICPUDRAFT_149433</name>
</gene>
<evidence type="ECO:0000313" key="3">
    <source>
        <dbReference type="EMBL" id="EGC37908.1"/>
    </source>
</evidence>
<dbReference type="KEGG" id="dpp:DICPUDRAFT_149433"/>
<dbReference type="AlphaFoldDB" id="F0ZDQ5"/>
<feature type="coiled-coil region" evidence="1">
    <location>
        <begin position="7"/>
        <end position="53"/>
    </location>
</feature>
<sequence length="92" mass="10675">MVKKGSTNSLDDKEKSLKQKYEEIEKKREKERKEKEEEQKKKIEEAKKVLAKSLECNSTTTETKASGFKRPTIPKNQYPNTSFISSKYGNTN</sequence>
<keyword evidence="4" id="KW-1185">Reference proteome</keyword>
<dbReference type="EMBL" id="GL870988">
    <property type="protein sequence ID" value="EGC37908.1"/>
    <property type="molecule type" value="Genomic_DNA"/>
</dbReference>
<dbReference type="GeneID" id="10503164"/>
<protein>
    <submittedName>
        <fullName evidence="3">Expressed protein</fullName>
    </submittedName>
</protein>
<dbReference type="InParanoid" id="F0ZDQ5"/>
<accession>F0ZDQ5</accession>
<reference evidence="4" key="1">
    <citation type="journal article" date="2011" name="Genome Biol.">
        <title>Comparative genomics of the social amoebae Dictyostelium discoideum and Dictyostelium purpureum.</title>
        <authorList>
            <consortium name="US DOE Joint Genome Institute (JGI-PGF)"/>
            <person name="Sucgang R."/>
            <person name="Kuo A."/>
            <person name="Tian X."/>
            <person name="Salerno W."/>
            <person name="Parikh A."/>
            <person name="Feasley C.L."/>
            <person name="Dalin E."/>
            <person name="Tu H."/>
            <person name="Huang E."/>
            <person name="Barry K."/>
            <person name="Lindquist E."/>
            <person name="Shapiro H."/>
            <person name="Bruce D."/>
            <person name="Schmutz J."/>
            <person name="Salamov A."/>
            <person name="Fey P."/>
            <person name="Gaudet P."/>
            <person name="Anjard C."/>
            <person name="Babu M.M."/>
            <person name="Basu S."/>
            <person name="Bushmanova Y."/>
            <person name="van der Wel H."/>
            <person name="Katoh-Kurasawa M."/>
            <person name="Dinh C."/>
            <person name="Coutinho P.M."/>
            <person name="Saito T."/>
            <person name="Elias M."/>
            <person name="Schaap P."/>
            <person name="Kay R.R."/>
            <person name="Henrissat B."/>
            <person name="Eichinger L."/>
            <person name="Rivero F."/>
            <person name="Putnam N.H."/>
            <person name="West C.M."/>
            <person name="Loomis W.F."/>
            <person name="Chisholm R.L."/>
            <person name="Shaulsky G."/>
            <person name="Strassmann J.E."/>
            <person name="Queller D.C."/>
            <person name="Kuspa A."/>
            <person name="Grigoriev I.V."/>
        </authorList>
    </citation>
    <scope>NUCLEOTIDE SEQUENCE [LARGE SCALE GENOMIC DNA]</scope>
    <source>
        <strain evidence="4">QSDP1</strain>
    </source>
</reference>
<dbReference type="RefSeq" id="XP_003285568.1">
    <property type="nucleotide sequence ID" value="XM_003285520.1"/>
</dbReference>
<feature type="compositionally biased region" description="Polar residues" evidence="2">
    <location>
        <begin position="74"/>
        <end position="92"/>
    </location>
</feature>
<keyword evidence="1" id="KW-0175">Coiled coil</keyword>
<name>F0ZDQ5_DICPU</name>
<dbReference type="Proteomes" id="UP000001064">
    <property type="component" value="Unassembled WGS sequence"/>
</dbReference>
<evidence type="ECO:0000256" key="2">
    <source>
        <dbReference type="SAM" id="MobiDB-lite"/>
    </source>
</evidence>
<organism evidence="3 4">
    <name type="scientific">Dictyostelium purpureum</name>
    <name type="common">Slime mold</name>
    <dbReference type="NCBI Taxonomy" id="5786"/>
    <lineage>
        <taxon>Eukaryota</taxon>
        <taxon>Amoebozoa</taxon>
        <taxon>Evosea</taxon>
        <taxon>Eumycetozoa</taxon>
        <taxon>Dictyostelia</taxon>
        <taxon>Dictyosteliales</taxon>
        <taxon>Dictyosteliaceae</taxon>
        <taxon>Dictyostelium</taxon>
    </lineage>
</organism>
<evidence type="ECO:0000313" key="4">
    <source>
        <dbReference type="Proteomes" id="UP000001064"/>
    </source>
</evidence>